<protein>
    <recommendedName>
        <fullName evidence="2">CAAX prenyl protease 2/Lysostaphin resistance protein A-like domain-containing protein</fullName>
    </recommendedName>
</protein>
<evidence type="ECO:0000256" key="1">
    <source>
        <dbReference type="SAM" id="Phobius"/>
    </source>
</evidence>
<reference evidence="3" key="1">
    <citation type="submission" date="2018-05" db="EMBL/GenBank/DDBJ databases">
        <authorList>
            <person name="Lanie J.A."/>
            <person name="Ng W.-L."/>
            <person name="Kazmierczak K.M."/>
            <person name="Andrzejewski T.M."/>
            <person name="Davidsen T.M."/>
            <person name="Wayne K.J."/>
            <person name="Tettelin H."/>
            <person name="Glass J.I."/>
            <person name="Rusch D."/>
            <person name="Podicherti R."/>
            <person name="Tsui H.-C.T."/>
            <person name="Winkler M.E."/>
        </authorList>
    </citation>
    <scope>NUCLEOTIDE SEQUENCE</scope>
</reference>
<feature type="transmembrane region" description="Helical" evidence="1">
    <location>
        <begin position="72"/>
        <end position="92"/>
    </location>
</feature>
<evidence type="ECO:0000259" key="2">
    <source>
        <dbReference type="Pfam" id="PF02517"/>
    </source>
</evidence>
<keyword evidence="1" id="KW-1133">Transmembrane helix</keyword>
<evidence type="ECO:0000313" key="3">
    <source>
        <dbReference type="EMBL" id="SVB48189.1"/>
    </source>
</evidence>
<dbReference type="EMBL" id="UINC01043737">
    <property type="protein sequence ID" value="SVB48189.1"/>
    <property type="molecule type" value="Genomic_DNA"/>
</dbReference>
<feature type="transmembrane region" description="Helical" evidence="1">
    <location>
        <begin position="6"/>
        <end position="32"/>
    </location>
</feature>
<keyword evidence="1" id="KW-0472">Membrane</keyword>
<dbReference type="GO" id="GO:0080120">
    <property type="term" value="P:CAAX-box protein maturation"/>
    <property type="evidence" value="ECO:0007669"/>
    <property type="project" value="UniProtKB-ARBA"/>
</dbReference>
<dbReference type="GO" id="GO:0004175">
    <property type="term" value="F:endopeptidase activity"/>
    <property type="evidence" value="ECO:0007669"/>
    <property type="project" value="UniProtKB-ARBA"/>
</dbReference>
<dbReference type="InterPro" id="IPR003675">
    <property type="entry name" value="Rce1/LyrA-like_dom"/>
</dbReference>
<dbReference type="AlphaFoldDB" id="A0A382ECQ6"/>
<feature type="non-terminal residue" evidence="3">
    <location>
        <position position="1"/>
    </location>
</feature>
<accession>A0A382ECQ6</accession>
<name>A0A382ECQ6_9ZZZZ</name>
<organism evidence="3">
    <name type="scientific">marine metagenome</name>
    <dbReference type="NCBI Taxonomy" id="408172"/>
    <lineage>
        <taxon>unclassified sequences</taxon>
        <taxon>metagenomes</taxon>
        <taxon>ecological metagenomes</taxon>
    </lineage>
</organism>
<sequence length="100" mass="11132">AVLITSLFFAFIHMNPVWVIQIYFLGVMLGYLAWKTGSILTSLILHSLNNGTALFLTNYSDTIEPYYLWNNHVSPIFLALGAIALWAGFIRLNKVAGVVA</sequence>
<keyword evidence="1" id="KW-0812">Transmembrane</keyword>
<gene>
    <name evidence="3" type="ORF">METZ01_LOCUS201043</name>
</gene>
<proteinExistence type="predicted"/>
<dbReference type="Pfam" id="PF02517">
    <property type="entry name" value="Rce1-like"/>
    <property type="match status" value="1"/>
</dbReference>
<feature type="domain" description="CAAX prenyl protease 2/Lysostaphin resistance protein A-like" evidence="2">
    <location>
        <begin position="1"/>
        <end position="51"/>
    </location>
</feature>